<comment type="caution">
    <text evidence="1">The sequence shown here is derived from an EMBL/GenBank/DDBJ whole genome shotgun (WGS) entry which is preliminary data.</text>
</comment>
<reference evidence="1 2" key="1">
    <citation type="journal article" date="2018" name="IMA Fungus">
        <title>IMA Genome-F 9: Draft genome sequence of Annulohypoxylon stygium, Aspergillus mulundensis, Berkeleyomyces basicola (syn. Thielaviopsis basicola), Ceratocystis smalleyi, two Cercospora beticola strains, Coleophoma cylindrospora, Fusarium fracticaudum, Phialophora cf. hyalina, and Morchella septimelata.</title>
        <authorList>
            <person name="Wingfield B.D."/>
            <person name="Bills G.F."/>
            <person name="Dong Y."/>
            <person name="Huang W."/>
            <person name="Nel W.J."/>
            <person name="Swalarsk-Parry B.S."/>
            <person name="Vaghefi N."/>
            <person name="Wilken P.M."/>
            <person name="An Z."/>
            <person name="de Beer Z.W."/>
            <person name="De Vos L."/>
            <person name="Chen L."/>
            <person name="Duong T.A."/>
            <person name="Gao Y."/>
            <person name="Hammerbacher A."/>
            <person name="Kikkert J.R."/>
            <person name="Li Y."/>
            <person name="Li H."/>
            <person name="Li K."/>
            <person name="Li Q."/>
            <person name="Liu X."/>
            <person name="Ma X."/>
            <person name="Naidoo K."/>
            <person name="Pethybridge S.J."/>
            <person name="Sun J."/>
            <person name="Steenkamp E.T."/>
            <person name="van der Nest M.A."/>
            <person name="van Wyk S."/>
            <person name="Wingfield M.J."/>
            <person name="Xiong C."/>
            <person name="Yue Q."/>
            <person name="Zhang X."/>
        </authorList>
    </citation>
    <scope>NUCLEOTIDE SEQUENCE [LARGE SCALE GENOMIC DNA]</scope>
    <source>
        <strain evidence="1 2">BP5796</strain>
    </source>
</reference>
<gene>
    <name evidence="1" type="ORF">BP5796_09832</name>
</gene>
<evidence type="ECO:0000313" key="2">
    <source>
        <dbReference type="Proteomes" id="UP000256328"/>
    </source>
</evidence>
<name>A0A3D8QZ30_9HELO</name>
<dbReference type="PANTHER" id="PTHR37540">
    <property type="entry name" value="TRANSCRIPTION FACTOR (ACR-2), PUTATIVE-RELATED-RELATED"/>
    <property type="match status" value="1"/>
</dbReference>
<dbReference type="InterPro" id="IPR021858">
    <property type="entry name" value="Fun_TF"/>
</dbReference>
<dbReference type="AlphaFoldDB" id="A0A3D8QZ30"/>
<protein>
    <recommendedName>
        <fullName evidence="3">Transcription factor domain-containing protein</fullName>
    </recommendedName>
</protein>
<accession>A0A3D8QZ30</accession>
<keyword evidence="2" id="KW-1185">Reference proteome</keyword>
<organism evidence="1 2">
    <name type="scientific">Coleophoma crateriformis</name>
    <dbReference type="NCBI Taxonomy" id="565419"/>
    <lineage>
        <taxon>Eukaryota</taxon>
        <taxon>Fungi</taxon>
        <taxon>Dikarya</taxon>
        <taxon>Ascomycota</taxon>
        <taxon>Pezizomycotina</taxon>
        <taxon>Leotiomycetes</taxon>
        <taxon>Helotiales</taxon>
        <taxon>Dermateaceae</taxon>
        <taxon>Coleophoma</taxon>
    </lineage>
</organism>
<dbReference type="OrthoDB" id="4158087at2759"/>
<dbReference type="Proteomes" id="UP000256328">
    <property type="component" value="Unassembled WGS sequence"/>
</dbReference>
<dbReference type="EMBL" id="PDLN01000014">
    <property type="protein sequence ID" value="RDW67083.1"/>
    <property type="molecule type" value="Genomic_DNA"/>
</dbReference>
<dbReference type="PANTHER" id="PTHR37540:SF5">
    <property type="entry name" value="TRANSCRIPTION FACTOR DOMAIN-CONTAINING PROTEIN"/>
    <property type="match status" value="1"/>
</dbReference>
<dbReference type="Pfam" id="PF11951">
    <property type="entry name" value="Fungal_trans_2"/>
    <property type="match status" value="1"/>
</dbReference>
<sequence>MASVLAMTGIYCVLDGTLTDASIELEAWRQKGKVIEKISDHLQSNQVQITDAVIASLATLISIMNMNGVFHMAAVHLNGLAEMIHARGGLSTFQHNHHLARVITWADIQTASGLGRPPLFPLLPLFPRAWENSLPRNPLIEAESESLALLRGIDGAAEALGVLTMLRRIIWLQNSARVTSISSVATTEGLINAAEHIILRYITEHASQQSSSAVAPAIFAAAHVFIYCSLRDIPKRAKIFQILLFRLQQALLNMDHLTLDGNICWPMIWALFIGYAAGLRMDKHRNIYGEWFLLKLHTVLNAIKQNGELDKDLLKEHMMEFLWVDRLCQVAFAHIWDGCRTS</sequence>
<proteinExistence type="predicted"/>
<evidence type="ECO:0008006" key="3">
    <source>
        <dbReference type="Google" id="ProtNLM"/>
    </source>
</evidence>
<evidence type="ECO:0000313" key="1">
    <source>
        <dbReference type="EMBL" id="RDW67083.1"/>
    </source>
</evidence>